<dbReference type="Proteomes" id="UP000019116">
    <property type="component" value="Chromosome 2D"/>
</dbReference>
<feature type="domain" description="Nucleotide-diphospho-sugar transferase" evidence="2">
    <location>
        <begin position="115"/>
        <end position="321"/>
    </location>
</feature>
<dbReference type="Gramene" id="TraesCLE_scaffold_079814_01G000200.1">
    <property type="protein sequence ID" value="TraesCLE_scaffold_079814_01G000200.1"/>
    <property type="gene ID" value="TraesCLE_scaffold_079814_01G000200"/>
</dbReference>
<protein>
    <recommendedName>
        <fullName evidence="2">Nucleotide-diphospho-sugar transferase domain-containing protein</fullName>
    </recommendedName>
</protein>
<dbReference type="OrthoDB" id="540503at2759"/>
<dbReference type="Gramene" id="TraesROB_scaffold_026596_01G000200.1">
    <property type="protein sequence ID" value="TraesROB_scaffold_026596_01G000200.1"/>
    <property type="gene ID" value="TraesROB_scaffold_026596_01G000200"/>
</dbReference>
<dbReference type="RefSeq" id="XP_044327421.1">
    <property type="nucleotide sequence ID" value="XM_044471486.1"/>
</dbReference>
<dbReference type="Gramene" id="TraesRN2D0100103700.1">
    <property type="protein sequence ID" value="TraesRN2D0100103700.1"/>
    <property type="gene ID" value="TraesRN2D0100103700"/>
</dbReference>
<dbReference type="Gramene" id="TraesPARA_EIv1.0_0635360.1">
    <property type="protein sequence ID" value="TraesPARA_EIv1.0_0635360.1.CDS"/>
    <property type="gene ID" value="TraesPARA_EIv1.0_0635360"/>
</dbReference>
<dbReference type="Gramene" id="TraesNOR2D03G01110140.1">
    <property type="protein sequence ID" value="TraesNOR2D03G01110140.1"/>
    <property type="gene ID" value="TraesNOR2D03G01110140"/>
</dbReference>
<dbReference type="Gramene" id="TraesSTA2D03G01082940.1">
    <property type="protein sequence ID" value="TraesSTA2D03G01082940.1"/>
    <property type="gene ID" value="TraesSTA2D03G01082940"/>
</dbReference>
<dbReference type="Gramene" id="TraesWEE_scaffold_074784_01G000200.1">
    <property type="protein sequence ID" value="TraesWEE_scaffold_074784_01G000200.1"/>
    <property type="gene ID" value="TraesWEE_scaffold_074784_01G000200"/>
</dbReference>
<dbReference type="GeneID" id="123048370"/>
<evidence type="ECO:0000259" key="2">
    <source>
        <dbReference type="Pfam" id="PF03407"/>
    </source>
</evidence>
<evidence type="ECO:0000313" key="4">
    <source>
        <dbReference type="Proteomes" id="UP000019116"/>
    </source>
</evidence>
<organism evidence="3">
    <name type="scientific">Triticum aestivum</name>
    <name type="common">Wheat</name>
    <dbReference type="NCBI Taxonomy" id="4565"/>
    <lineage>
        <taxon>Eukaryota</taxon>
        <taxon>Viridiplantae</taxon>
        <taxon>Streptophyta</taxon>
        <taxon>Embryophyta</taxon>
        <taxon>Tracheophyta</taxon>
        <taxon>Spermatophyta</taxon>
        <taxon>Magnoliopsida</taxon>
        <taxon>Liliopsida</taxon>
        <taxon>Poales</taxon>
        <taxon>Poaceae</taxon>
        <taxon>BOP clade</taxon>
        <taxon>Pooideae</taxon>
        <taxon>Triticodae</taxon>
        <taxon>Triticeae</taxon>
        <taxon>Triticinae</taxon>
        <taxon>Triticum</taxon>
    </lineage>
</organism>
<dbReference type="PANTHER" id="PTHR46038">
    <property type="entry name" value="EXPRESSED PROTEIN-RELATED"/>
    <property type="match status" value="1"/>
</dbReference>
<name>A0A1D5UYY2_WHEAT</name>
<dbReference type="Gramene" id="TraesCS2D03G0094900.1">
    <property type="protein sequence ID" value="TraesCS2D03G0094900.1.CDS"/>
    <property type="gene ID" value="TraesCS2D03G0094900"/>
</dbReference>
<dbReference type="InterPro" id="IPR044821">
    <property type="entry name" value="At1g28695/At4g15970-like"/>
</dbReference>
<dbReference type="Gramene" id="TraesLAC2D03G01045110.1">
    <property type="protein sequence ID" value="TraesLAC2D03G01045110.1"/>
    <property type="gene ID" value="TraesLAC2D03G01045110"/>
</dbReference>
<dbReference type="OMA" id="TLMLIDT"/>
<reference evidence="3" key="2">
    <citation type="submission" date="2018-10" db="UniProtKB">
        <authorList>
            <consortium name="EnsemblPlants"/>
        </authorList>
    </citation>
    <scope>IDENTIFICATION</scope>
</reference>
<dbReference type="Gramene" id="TraesJAG2D03G01097730.1">
    <property type="protein sequence ID" value="TraesJAG2D03G01097730.1"/>
    <property type="gene ID" value="TraesJAG2D03G01097730"/>
</dbReference>
<dbReference type="Gramene" id="TraesCS2D02G050600.1">
    <property type="protein sequence ID" value="TraesCS2D02G050600.1"/>
    <property type="gene ID" value="TraesCS2D02G050600"/>
</dbReference>
<proteinExistence type="predicted"/>
<dbReference type="EnsemblPlants" id="TraesCS2D02G050600.1">
    <property type="protein sequence ID" value="TraesCS2D02G050600.1"/>
    <property type="gene ID" value="TraesCS2D02G050600"/>
</dbReference>
<dbReference type="InterPro" id="IPR005069">
    <property type="entry name" value="Nucl-diP-sugar_transferase"/>
</dbReference>
<dbReference type="PANTHER" id="PTHR46038:SF35">
    <property type="entry name" value="NUCLEOTIDE-DIPHOSPHO-SUGAR TRANSFERASE DOMAIN-CONTAINING PROTEIN"/>
    <property type="match status" value="1"/>
</dbReference>
<reference evidence="3" key="1">
    <citation type="submission" date="2018-08" db="EMBL/GenBank/DDBJ databases">
        <authorList>
            <person name="Rossello M."/>
        </authorList>
    </citation>
    <scope>NUCLEOTIDE SEQUENCE [LARGE SCALE GENOMIC DNA]</scope>
    <source>
        <strain evidence="3">cv. Chinese Spring</strain>
    </source>
</reference>
<keyword evidence="1" id="KW-0472">Membrane</keyword>
<evidence type="ECO:0000256" key="1">
    <source>
        <dbReference type="SAM" id="Phobius"/>
    </source>
</evidence>
<keyword evidence="1" id="KW-0812">Transmembrane</keyword>
<dbReference type="Pfam" id="PF03407">
    <property type="entry name" value="Nucleotid_trans"/>
    <property type="match status" value="1"/>
</dbReference>
<dbReference type="PaxDb" id="4565-Traes_2DS_85F3A47F8.1"/>
<dbReference type="Gramene" id="TraesMAC2D03G01093020.1">
    <property type="protein sequence ID" value="TraesMAC2D03G01093020.1"/>
    <property type="gene ID" value="TraesMAC2D03G01093020"/>
</dbReference>
<dbReference type="Gramene" id="TraesCAD_scaffold_046391_01G000200.1">
    <property type="protein sequence ID" value="TraesCAD_scaffold_046391_01G000200.1"/>
    <property type="gene ID" value="TraesCAD_scaffold_046391_01G000200"/>
</dbReference>
<sequence length="347" mass="38385">MYSPRDLLGFVVGAAITAAFVVLLVPSSAPNCPCSPELALDNNGSQAHLMSTKNLSTVPAVKSKEEDSLAELLRSAAMEDKTVILTFVNEALTLPGSLLELFLESFRLGVRTQPLLKHLVIVAMDAKALERCQHMHPLCYPLGGGHSSDEGAPGGTTAGEVTFMSKDYVELMWARNRFQARVLGLGFGFVFTDVDIVWFRNPLLRFPVAADIALACDQFLGNNPYDLDKAANGGFVYARPNARTLAFFQDWYEARNRFPGEHDQFVFGEVKKELSARHGVTLILIDTVYFSGVCENKKNFYEVCTYHANCLIGLQKKIDTLAGVLDEWKQFRAQQELLGNSTTTLIY</sequence>
<dbReference type="AlphaFoldDB" id="A0A1D5UYY2"/>
<dbReference type="Gramene" id="TraesCS2D03G0095000.1">
    <property type="protein sequence ID" value="TraesCS2D03G0095000.1.CDS"/>
    <property type="gene ID" value="TraesCS2D03G0095000"/>
</dbReference>
<gene>
    <name evidence="3" type="primary">LOC123048370</name>
</gene>
<dbReference type="eggNOG" id="ENOG502QSX5">
    <property type="taxonomic scope" value="Eukaryota"/>
</dbReference>
<dbReference type="Gramene" id="TraesRN2D0100103800.1">
    <property type="protein sequence ID" value="TraesRN2D0100103800.1"/>
    <property type="gene ID" value="TraesRN2D0100103800"/>
</dbReference>
<dbReference type="Gramene" id="TraesJUL2D03G01100310.1">
    <property type="protein sequence ID" value="TraesJUL2D03G01100310.1"/>
    <property type="gene ID" value="TraesJUL2D03G01100310"/>
</dbReference>
<accession>A0A1D5UYY2</accession>
<keyword evidence="1" id="KW-1133">Transmembrane helix</keyword>
<feature type="transmembrane region" description="Helical" evidence="1">
    <location>
        <begin position="7"/>
        <end position="25"/>
    </location>
</feature>
<keyword evidence="4" id="KW-1185">Reference proteome</keyword>
<evidence type="ECO:0000313" key="3">
    <source>
        <dbReference type="EnsemblPlants" id="TraesCS2D02G050600.1"/>
    </source>
</evidence>